<dbReference type="Pfam" id="PF03372">
    <property type="entry name" value="Exo_endo_phos"/>
    <property type="match status" value="1"/>
</dbReference>
<dbReference type="PROSITE" id="PS50878">
    <property type="entry name" value="RT_POL"/>
    <property type="match status" value="1"/>
</dbReference>
<dbReference type="GO" id="GO:0004497">
    <property type="term" value="F:monooxygenase activity"/>
    <property type="evidence" value="ECO:0007669"/>
    <property type="project" value="UniProtKB-KW"/>
</dbReference>
<dbReference type="InterPro" id="IPR001128">
    <property type="entry name" value="Cyt_P450"/>
</dbReference>
<dbReference type="Pfam" id="PF13456">
    <property type="entry name" value="RVT_3"/>
    <property type="match status" value="1"/>
</dbReference>
<dbReference type="SUPFAM" id="SSF56672">
    <property type="entry name" value="DNA/RNA polymerases"/>
    <property type="match status" value="1"/>
</dbReference>
<accession>A0A2N9FS63</accession>
<keyword evidence="6" id="KW-0408">Iron</keyword>
<dbReference type="SUPFAM" id="SSF56219">
    <property type="entry name" value="DNase I-like"/>
    <property type="match status" value="1"/>
</dbReference>
<dbReference type="SUPFAM" id="SSF48264">
    <property type="entry name" value="Cytochrome P450"/>
    <property type="match status" value="1"/>
</dbReference>
<evidence type="ECO:0000256" key="5">
    <source>
        <dbReference type="ARBA" id="ARBA00023002"/>
    </source>
</evidence>
<evidence type="ECO:0000256" key="7">
    <source>
        <dbReference type="ARBA" id="ARBA00023033"/>
    </source>
</evidence>
<dbReference type="InterPro" id="IPR044730">
    <property type="entry name" value="RNase_H-like_dom_plant"/>
</dbReference>
<dbReference type="Gene3D" id="3.30.420.10">
    <property type="entry name" value="Ribonuclease H-like superfamily/Ribonuclease H"/>
    <property type="match status" value="1"/>
</dbReference>
<dbReference type="CDD" id="cd06222">
    <property type="entry name" value="RNase_H_like"/>
    <property type="match status" value="1"/>
</dbReference>
<evidence type="ECO:0000259" key="8">
    <source>
        <dbReference type="PROSITE" id="PS50878"/>
    </source>
</evidence>
<evidence type="ECO:0000256" key="3">
    <source>
        <dbReference type="ARBA" id="ARBA00022617"/>
    </source>
</evidence>
<dbReference type="InterPro" id="IPR000477">
    <property type="entry name" value="RT_dom"/>
</dbReference>
<dbReference type="CDD" id="cd01650">
    <property type="entry name" value="RT_nLTR_like"/>
    <property type="match status" value="1"/>
</dbReference>
<dbReference type="GO" id="GO:0003676">
    <property type="term" value="F:nucleic acid binding"/>
    <property type="evidence" value="ECO:0007669"/>
    <property type="project" value="InterPro"/>
</dbReference>
<dbReference type="Gene3D" id="3.60.10.10">
    <property type="entry name" value="Endonuclease/exonuclease/phosphatase"/>
    <property type="match status" value="1"/>
</dbReference>
<keyword evidence="3" id="KW-0349">Heme</keyword>
<dbReference type="Gene3D" id="1.10.630.10">
    <property type="entry name" value="Cytochrome P450"/>
    <property type="match status" value="1"/>
</dbReference>
<dbReference type="GO" id="GO:0020037">
    <property type="term" value="F:heme binding"/>
    <property type="evidence" value="ECO:0007669"/>
    <property type="project" value="InterPro"/>
</dbReference>
<protein>
    <recommendedName>
        <fullName evidence="8">Reverse transcriptase domain-containing protein</fullName>
    </recommendedName>
</protein>
<comment type="cofactor">
    <cofactor evidence="1">
        <name>heme</name>
        <dbReference type="ChEBI" id="CHEBI:30413"/>
    </cofactor>
</comment>
<dbReference type="SUPFAM" id="SSF53098">
    <property type="entry name" value="Ribonuclease H-like"/>
    <property type="match status" value="1"/>
</dbReference>
<dbReference type="InterPro" id="IPR036397">
    <property type="entry name" value="RNaseH_sf"/>
</dbReference>
<reference evidence="9" key="1">
    <citation type="submission" date="2018-02" db="EMBL/GenBank/DDBJ databases">
        <authorList>
            <person name="Cohen D.B."/>
            <person name="Kent A.D."/>
        </authorList>
    </citation>
    <scope>NUCLEOTIDE SEQUENCE</scope>
</reference>
<sequence length="1708" mass="194471">MLPGVLQNTSHLHEYGTWLLKQYGGTFEFKGPWFTNMSFVVTSDPNNIHHILTKSFSNYTKGPKFQEIFEPLGDGIFNSDSDTWKYQRKLIHSLIKHSRFELFFEQLVKGKVEKSLIPVLNHVSNLEIEVDLQDIFQRFAFDNVCLMVLGFDPNCLTIELPEVAHAKAFDQMEESMLYRHILPACCWKLQRWLQIGREKELSSAWKILDQFIYKCISSRREDLSQSGTPIPKTEEEKFDLVTALEQQVEEMSGINISNKFLRDTTVNLMVAGRDTISVALTWFFWIVATRPSVEDKILEEIKEHMLDHNGKWRVLNINELIQSDKLPSGHDISPNTKILFSLYSMGRMESIWGKDCLEFKPERWISERGRILHVPSFKFIAFNAGPRTCLVRALRALVKGHCPQVIFLCETKASESRLQSIAVSLGFSEHLIVAAQGRSGGVCLLWNYSLSVEVLEFNSCTLAINIRDSVSSWSLVGFYGPAYFKKRHKAWTNLCALLQSFDGPWLCFGDFNSIVEGNEKEGGRTGNSSAHNYLSNLIFDLGAVDLGFSGAKFTWCNKRWGSGCIRERLDRGIANTSWRLAFPRAAVFHLGAVKSDHCPILIDTNPVDVRAPRPFRFEAMWANDPRCFDIVNEAWKREVFGNDCFKLYKKQYFTKSALRIWNKEVFGHCQSRITEITGKIEKIQCEALTEENFVEEAKLQNELSIWLSRNEMMWRQKSRESWLKDGDRNSKFFHISAIVRRKKNAIDAIRGEDGEWIVKYSDIRDYLVGNFQNQFTEEPINFPLDLENLISPCISEAENDMLCQIPSPQMIKDILFGMQSLKSPGPDGLPPLFYKKYWTVVGQSVIKAVQNFFISGKMLKEVNNSFIVLIPKTQNPSVINHFRPISLCNTIYKIISKLIVDRLRFVLPKLISPAQSAFIPGRWIAENQLIVQEILHSFKKRKVKGGFLALKLDLQKAYDRVNWGFLKVVLQQFGFNLKFIGWVMECISTVSFSILVNGGITNRFHPSRGLRQGDPLSPYLFIMCQEVLSRLIDREFFKGAINGVKMNMAGPAFTHVMYADDIMLFAKANSREVKVLDDCLVTYCDWSGQRINRNKSGLIFSKLVQRDKRREVKLLLDMHKIQPNATYLGAPLFQSASRIRDFKFLQDKLEARLLGWRSKTLSWAGRATMIRSVALALPAYTFSSNDIPIAVCDKMDASIRRFWWKPNRDSGRYLAWKAWADLCAPKIKGGLGFRGAKRFNDALLSKLTWMVVSGRDSPCMNALRSKYKVSEGWINSEPKKCASLTWRAIERLKPIVRQGACFLIGDGATVDCWKDPWVPGLPSFLPTPRDASVNTNPLLVAELINSESNSWRLELLNRLFNEVSAEAISNIVLPLFPRPDKLAWIADSKGVFSVKSAHKMFLNQLGPDDPDQIWQKLWKCKLHERLKTFIWRIGSGVLPTNLNIHSRLSKDLLPVHSDFDVVKLVVNPPVTLSSPCLKNQFLVHASVQIALTLETIWNFRNQQVHQLKAAHPIVALKALEFRILEHVQSALGESNDMVSKESFWRPPPPGIIKFNVDAAVLQATAKIAVVARNDSGSLIKAWAKLIHTSNPLVAEASAIIWALQIAKVEGRCGIIVESDSKLCVDAIGLDKAECDWNISTLCNDAIGLAAEFISCKFCWVKREANMVAHSLAKLCTPQELPVIYFPNNLPTSLEEVWFRDFHCISLSG</sequence>
<dbReference type="GO" id="GO:0004523">
    <property type="term" value="F:RNA-DNA hybrid ribonuclease activity"/>
    <property type="evidence" value="ECO:0007669"/>
    <property type="project" value="InterPro"/>
</dbReference>
<dbReference type="EMBL" id="OIVN01001106">
    <property type="protein sequence ID" value="SPC89910.1"/>
    <property type="molecule type" value="Genomic_DNA"/>
</dbReference>
<gene>
    <name evidence="9" type="ORF">FSB_LOCUS17792</name>
</gene>
<feature type="domain" description="Reverse transcriptase" evidence="8">
    <location>
        <begin position="851"/>
        <end position="1132"/>
    </location>
</feature>
<dbReference type="InterPro" id="IPR036396">
    <property type="entry name" value="Cyt_P450_sf"/>
</dbReference>
<dbReference type="InterPro" id="IPR002156">
    <property type="entry name" value="RNaseH_domain"/>
</dbReference>
<dbReference type="GO" id="GO:0005506">
    <property type="term" value="F:iron ion binding"/>
    <property type="evidence" value="ECO:0007669"/>
    <property type="project" value="InterPro"/>
</dbReference>
<evidence type="ECO:0000256" key="4">
    <source>
        <dbReference type="ARBA" id="ARBA00022723"/>
    </source>
</evidence>
<dbReference type="InterPro" id="IPR036691">
    <property type="entry name" value="Endo/exonu/phosph_ase_sf"/>
</dbReference>
<organism evidence="9">
    <name type="scientific">Fagus sylvatica</name>
    <name type="common">Beechnut</name>
    <dbReference type="NCBI Taxonomy" id="28930"/>
    <lineage>
        <taxon>Eukaryota</taxon>
        <taxon>Viridiplantae</taxon>
        <taxon>Streptophyta</taxon>
        <taxon>Embryophyta</taxon>
        <taxon>Tracheophyta</taxon>
        <taxon>Spermatophyta</taxon>
        <taxon>Magnoliopsida</taxon>
        <taxon>eudicotyledons</taxon>
        <taxon>Gunneridae</taxon>
        <taxon>Pentapetalae</taxon>
        <taxon>rosids</taxon>
        <taxon>fabids</taxon>
        <taxon>Fagales</taxon>
        <taxon>Fagaceae</taxon>
        <taxon>Fagus</taxon>
    </lineage>
</organism>
<evidence type="ECO:0000256" key="6">
    <source>
        <dbReference type="ARBA" id="ARBA00023004"/>
    </source>
</evidence>
<dbReference type="Pfam" id="PF00067">
    <property type="entry name" value="p450"/>
    <property type="match status" value="2"/>
</dbReference>
<evidence type="ECO:0000256" key="2">
    <source>
        <dbReference type="ARBA" id="ARBA00010617"/>
    </source>
</evidence>
<evidence type="ECO:0000256" key="1">
    <source>
        <dbReference type="ARBA" id="ARBA00001971"/>
    </source>
</evidence>
<dbReference type="PANTHER" id="PTHR24296">
    <property type="entry name" value="CYTOCHROME P450"/>
    <property type="match status" value="1"/>
</dbReference>
<keyword evidence="4" id="KW-0479">Metal-binding</keyword>
<dbReference type="Pfam" id="PF00078">
    <property type="entry name" value="RVT_1"/>
    <property type="match status" value="1"/>
</dbReference>
<name>A0A2N9FS63_FAGSY</name>
<evidence type="ECO:0000313" key="9">
    <source>
        <dbReference type="EMBL" id="SPC89910.1"/>
    </source>
</evidence>
<dbReference type="InterPro" id="IPR012337">
    <property type="entry name" value="RNaseH-like_sf"/>
</dbReference>
<dbReference type="InterPro" id="IPR043502">
    <property type="entry name" value="DNA/RNA_pol_sf"/>
</dbReference>
<dbReference type="InterPro" id="IPR005135">
    <property type="entry name" value="Endo/exonuclease/phosphatase"/>
</dbReference>
<keyword evidence="7" id="KW-0503">Monooxygenase</keyword>
<dbReference type="GO" id="GO:0016705">
    <property type="term" value="F:oxidoreductase activity, acting on paired donors, with incorporation or reduction of molecular oxygen"/>
    <property type="evidence" value="ECO:0007669"/>
    <property type="project" value="InterPro"/>
</dbReference>
<keyword evidence="5" id="KW-0560">Oxidoreductase</keyword>
<proteinExistence type="inferred from homology"/>
<comment type="similarity">
    <text evidence="2">Belongs to the cytochrome P450 family.</text>
</comment>